<dbReference type="VEuPathDB" id="FungiDB:G647_02832"/>
<proteinExistence type="predicted"/>
<dbReference type="EMBL" id="LGRB01000011">
    <property type="protein sequence ID" value="OCT49088.1"/>
    <property type="molecule type" value="Genomic_DNA"/>
</dbReference>
<dbReference type="Proteomes" id="UP000094526">
    <property type="component" value="Unassembled WGS sequence"/>
</dbReference>
<keyword evidence="3" id="KW-1185">Reference proteome</keyword>
<feature type="region of interest" description="Disordered" evidence="1">
    <location>
        <begin position="1"/>
        <end position="43"/>
    </location>
</feature>
<dbReference type="OrthoDB" id="10581780at2759"/>
<comment type="caution">
    <text evidence="2">The sequence shown here is derived from an EMBL/GenBank/DDBJ whole genome shotgun (WGS) entry which is preliminary data.</text>
</comment>
<reference evidence="2" key="1">
    <citation type="submission" date="2015-07" db="EMBL/GenBank/DDBJ databases">
        <authorList>
            <person name="Noorani M."/>
        </authorList>
    </citation>
    <scope>NUCLEOTIDE SEQUENCE [LARGE SCALE GENOMIC DNA]</scope>
    <source>
        <strain evidence="2">KSF</strain>
    </source>
</reference>
<feature type="compositionally biased region" description="Low complexity" evidence="1">
    <location>
        <begin position="90"/>
        <end position="109"/>
    </location>
</feature>
<dbReference type="STRING" id="86049.A0A1C1CKP3"/>
<organism evidence="2 3">
    <name type="scientific">Cladophialophora carrionii</name>
    <dbReference type="NCBI Taxonomy" id="86049"/>
    <lineage>
        <taxon>Eukaryota</taxon>
        <taxon>Fungi</taxon>
        <taxon>Dikarya</taxon>
        <taxon>Ascomycota</taxon>
        <taxon>Pezizomycotina</taxon>
        <taxon>Eurotiomycetes</taxon>
        <taxon>Chaetothyriomycetidae</taxon>
        <taxon>Chaetothyriales</taxon>
        <taxon>Herpotrichiellaceae</taxon>
        <taxon>Cladophialophora</taxon>
    </lineage>
</organism>
<feature type="region of interest" description="Disordered" evidence="1">
    <location>
        <begin position="62"/>
        <end position="146"/>
    </location>
</feature>
<sequence length="165" mass="18106">MASSSKSNYSISDRRSSDTNNTTQVKASTGPDPGTMISISNRDQKADNGVIGLAQAFGSFRPFLGGKEAGWSQQSHESRETRQCWADTWGSTGSEGSTSHGNNNSNNSEARLGSKGQVDNSERKNRMDRDGQLHNKESCDDEVSEDWLWRQADEAAAGASWWKRK</sequence>
<accession>A0A1C1CKP3</accession>
<feature type="compositionally biased region" description="Polar residues" evidence="1">
    <location>
        <begin position="1"/>
        <end position="11"/>
    </location>
</feature>
<feature type="compositionally biased region" description="Basic and acidic residues" evidence="1">
    <location>
        <begin position="120"/>
        <end position="138"/>
    </location>
</feature>
<evidence type="ECO:0000313" key="2">
    <source>
        <dbReference type="EMBL" id="OCT49088.1"/>
    </source>
</evidence>
<evidence type="ECO:0000313" key="3">
    <source>
        <dbReference type="Proteomes" id="UP000094526"/>
    </source>
</evidence>
<dbReference type="VEuPathDB" id="FungiDB:CLCR_05214"/>
<name>A0A1C1CKP3_9EURO</name>
<evidence type="ECO:0000256" key="1">
    <source>
        <dbReference type="SAM" id="MobiDB-lite"/>
    </source>
</evidence>
<feature type="compositionally biased region" description="Polar residues" evidence="1">
    <location>
        <begin position="18"/>
        <end position="27"/>
    </location>
</feature>
<gene>
    <name evidence="2" type="ORF">CLCR_05214</name>
</gene>
<protein>
    <submittedName>
        <fullName evidence="2">Uncharacterized protein</fullName>
    </submittedName>
</protein>
<dbReference type="AlphaFoldDB" id="A0A1C1CKP3"/>